<keyword evidence="2" id="KW-0472">Membrane</keyword>
<gene>
    <name evidence="3" type="ORF">ACK2TP_01980</name>
</gene>
<dbReference type="EMBL" id="JBJYXY010000001">
    <property type="protein sequence ID" value="MFN2974523.1"/>
    <property type="molecule type" value="Genomic_DNA"/>
</dbReference>
<comment type="caution">
    <text evidence="3">The sequence shown here is derived from an EMBL/GenBank/DDBJ whole genome shotgun (WGS) entry which is preliminary data.</text>
</comment>
<proteinExistence type="predicted"/>
<name>A0ABW9KH36_9BACT</name>
<feature type="region of interest" description="Disordered" evidence="1">
    <location>
        <begin position="242"/>
        <end position="267"/>
    </location>
</feature>
<keyword evidence="2" id="KW-0812">Transmembrane</keyword>
<feature type="region of interest" description="Disordered" evidence="1">
    <location>
        <begin position="1"/>
        <end position="36"/>
    </location>
</feature>
<feature type="compositionally biased region" description="Basic and acidic residues" evidence="1">
    <location>
        <begin position="250"/>
        <end position="267"/>
    </location>
</feature>
<reference evidence="3 4" key="1">
    <citation type="submission" date="2024-12" db="EMBL/GenBank/DDBJ databases">
        <authorList>
            <person name="Lee Y."/>
        </authorList>
    </citation>
    <scope>NUCLEOTIDE SEQUENCE [LARGE SCALE GENOMIC DNA]</scope>
    <source>
        <strain evidence="3 4">03SUJ4</strain>
    </source>
</reference>
<protein>
    <submittedName>
        <fullName evidence="3">Uncharacterized protein</fullName>
    </submittedName>
</protein>
<feature type="compositionally biased region" description="Basic and acidic residues" evidence="1">
    <location>
        <begin position="10"/>
        <end position="35"/>
    </location>
</feature>
<feature type="region of interest" description="Disordered" evidence="1">
    <location>
        <begin position="79"/>
        <end position="117"/>
    </location>
</feature>
<feature type="compositionally biased region" description="Polar residues" evidence="1">
    <location>
        <begin position="85"/>
        <end position="94"/>
    </location>
</feature>
<accession>A0ABW9KH36</accession>
<feature type="transmembrane region" description="Helical" evidence="2">
    <location>
        <begin position="46"/>
        <end position="68"/>
    </location>
</feature>
<keyword evidence="2" id="KW-1133">Transmembrane helix</keyword>
<evidence type="ECO:0000313" key="4">
    <source>
        <dbReference type="Proteomes" id="UP001634747"/>
    </source>
</evidence>
<keyword evidence="4" id="KW-1185">Reference proteome</keyword>
<organism evidence="3 4">
    <name type="scientific">Terriglobus aquaticus</name>
    <dbReference type="NCBI Taxonomy" id="940139"/>
    <lineage>
        <taxon>Bacteria</taxon>
        <taxon>Pseudomonadati</taxon>
        <taxon>Acidobacteriota</taxon>
        <taxon>Terriglobia</taxon>
        <taxon>Terriglobales</taxon>
        <taxon>Acidobacteriaceae</taxon>
        <taxon>Terriglobus</taxon>
    </lineage>
</organism>
<feature type="region of interest" description="Disordered" evidence="1">
    <location>
        <begin position="191"/>
        <end position="218"/>
    </location>
</feature>
<sequence>MPINSGQQNTEHHDEHGIEKPNPHPMPKTDAEHPGYEITDVNTKGVVVFMGGMLAFIFVFFIFCYAAGKALNFGLLKQDSDQDSRNPQAASASGSPIGLHRGDSMTNNPEMEQRESALVAQSFPTPRLDADDSNQSTADLHAREDLLLNYYTEVESNQGAAGGRPGTVRIPIDVAMQLLVKRGLPSSNNGGATTQIASGAAPNAGTTGANGSAEMTGDVDHLVHPPLTNGFARTSYELDQIEQRGQALEMKNEQNARNNGEHAKLEK</sequence>
<dbReference type="Proteomes" id="UP001634747">
    <property type="component" value="Unassembled WGS sequence"/>
</dbReference>
<evidence type="ECO:0000256" key="1">
    <source>
        <dbReference type="SAM" id="MobiDB-lite"/>
    </source>
</evidence>
<evidence type="ECO:0000313" key="3">
    <source>
        <dbReference type="EMBL" id="MFN2974523.1"/>
    </source>
</evidence>
<feature type="compositionally biased region" description="Low complexity" evidence="1">
    <location>
        <begin position="197"/>
        <end position="213"/>
    </location>
</feature>
<evidence type="ECO:0000256" key="2">
    <source>
        <dbReference type="SAM" id="Phobius"/>
    </source>
</evidence>
<dbReference type="RefSeq" id="WP_263413913.1">
    <property type="nucleotide sequence ID" value="NZ_BAABBH010000001.1"/>
</dbReference>